<dbReference type="AlphaFoldDB" id="A0A7S3B0Y6"/>
<evidence type="ECO:0000313" key="3">
    <source>
        <dbReference type="EMBL" id="CAE0119111.1"/>
    </source>
</evidence>
<dbReference type="Pfam" id="PF00755">
    <property type="entry name" value="Carn_acyltransf"/>
    <property type="match status" value="1"/>
</dbReference>
<comment type="similarity">
    <text evidence="1">Belongs to the carnitine/choline acetyltransferase family.</text>
</comment>
<organism evidence="3">
    <name type="scientific">Haptolina ericina</name>
    <dbReference type="NCBI Taxonomy" id="156174"/>
    <lineage>
        <taxon>Eukaryota</taxon>
        <taxon>Haptista</taxon>
        <taxon>Haptophyta</taxon>
        <taxon>Prymnesiophyceae</taxon>
        <taxon>Prymnesiales</taxon>
        <taxon>Prymnesiaceae</taxon>
        <taxon>Haptolina</taxon>
    </lineage>
</organism>
<dbReference type="SUPFAM" id="SSF52777">
    <property type="entry name" value="CoA-dependent acyltransferases"/>
    <property type="match status" value="1"/>
</dbReference>
<dbReference type="Gene3D" id="3.30.559.10">
    <property type="entry name" value="Chloramphenicol acetyltransferase-like domain"/>
    <property type="match status" value="1"/>
</dbReference>
<dbReference type="InterPro" id="IPR000542">
    <property type="entry name" value="Carn_acyl_trans"/>
</dbReference>
<dbReference type="GO" id="GO:0009437">
    <property type="term" value="P:carnitine metabolic process"/>
    <property type="evidence" value="ECO:0007669"/>
    <property type="project" value="TreeGrafter"/>
</dbReference>
<proteinExistence type="inferred from homology"/>
<protein>
    <recommendedName>
        <fullName evidence="2">Choline/carnitine acyltransferase domain-containing protein</fullName>
    </recommendedName>
</protein>
<dbReference type="PANTHER" id="PTHR22589:SF29">
    <property type="entry name" value="MITOCHONDRIAL CARNITINE O-ACETYLTRANSFERASE-RELATED"/>
    <property type="match status" value="1"/>
</dbReference>
<dbReference type="GO" id="GO:0004092">
    <property type="term" value="F:carnitine O-acetyltransferase activity"/>
    <property type="evidence" value="ECO:0007669"/>
    <property type="project" value="TreeGrafter"/>
</dbReference>
<name>A0A7S3B0Y6_9EUKA</name>
<dbReference type="PANTHER" id="PTHR22589">
    <property type="entry name" value="CARNITINE O-ACYLTRANSFERASE"/>
    <property type="match status" value="1"/>
</dbReference>
<dbReference type="GO" id="GO:0005739">
    <property type="term" value="C:mitochondrion"/>
    <property type="evidence" value="ECO:0007669"/>
    <property type="project" value="TreeGrafter"/>
</dbReference>
<gene>
    <name evidence="3" type="ORF">HERI1096_LOCUS19810</name>
</gene>
<dbReference type="EMBL" id="HBHX01035715">
    <property type="protein sequence ID" value="CAE0119111.1"/>
    <property type="molecule type" value="Transcribed_RNA"/>
</dbReference>
<accession>A0A7S3B0Y6</accession>
<dbReference type="InterPro" id="IPR039551">
    <property type="entry name" value="Cho/carn_acyl_trans"/>
</dbReference>
<feature type="domain" description="Choline/carnitine acyltransferase" evidence="2">
    <location>
        <begin position="9"/>
        <end position="128"/>
    </location>
</feature>
<evidence type="ECO:0000259" key="2">
    <source>
        <dbReference type="Pfam" id="PF00755"/>
    </source>
</evidence>
<dbReference type="FunFam" id="3.30.559.10:FF:000019">
    <property type="entry name" value="Carnitine acetyl transferase"/>
    <property type="match status" value="1"/>
</dbReference>
<reference evidence="3" key="1">
    <citation type="submission" date="2021-01" db="EMBL/GenBank/DDBJ databases">
        <authorList>
            <person name="Corre E."/>
            <person name="Pelletier E."/>
            <person name="Niang G."/>
            <person name="Scheremetjew M."/>
            <person name="Finn R."/>
            <person name="Kale V."/>
            <person name="Holt S."/>
            <person name="Cochrane G."/>
            <person name="Meng A."/>
            <person name="Brown T."/>
            <person name="Cohen L."/>
        </authorList>
    </citation>
    <scope>NUCLEOTIDE SEQUENCE</scope>
    <source>
        <strain evidence="3">CCMP281</strain>
    </source>
</reference>
<evidence type="ECO:0000256" key="1">
    <source>
        <dbReference type="ARBA" id="ARBA00005232"/>
    </source>
</evidence>
<dbReference type="InterPro" id="IPR023213">
    <property type="entry name" value="CAT-like_dom_sf"/>
</dbReference>
<sequence length="136" mass="14689">MCFSTAFGDDMKVAAMRKAIGSLVEVVKKAAEGHGVDRHLYAIFQTWERSKPTGDAVPALFADAGWAALNHTTISTSNCGNAVLGLFGFGPVVADGFGIGYIIRDHSISFCAASKHRQTARYLHMIQEPSHPIHMI</sequence>